<dbReference type="SMART" id="SM00186">
    <property type="entry name" value="FBG"/>
    <property type="match status" value="1"/>
</dbReference>
<proteinExistence type="predicted"/>
<evidence type="ECO:0000313" key="4">
    <source>
        <dbReference type="EMBL" id="KAK7505138.1"/>
    </source>
</evidence>
<reference evidence="4 5" key="1">
    <citation type="journal article" date="2023" name="Sci. Data">
        <title>Genome assembly of the Korean intertidal mud-creeper Batillaria attramentaria.</title>
        <authorList>
            <person name="Patra A.K."/>
            <person name="Ho P.T."/>
            <person name="Jun S."/>
            <person name="Lee S.J."/>
            <person name="Kim Y."/>
            <person name="Won Y.J."/>
        </authorList>
    </citation>
    <scope>NUCLEOTIDE SEQUENCE [LARGE SCALE GENOMIC DNA]</scope>
    <source>
        <strain evidence="4">Wonlab-2016</strain>
    </source>
</reference>
<organism evidence="4 5">
    <name type="scientific">Batillaria attramentaria</name>
    <dbReference type="NCBI Taxonomy" id="370345"/>
    <lineage>
        <taxon>Eukaryota</taxon>
        <taxon>Metazoa</taxon>
        <taxon>Spiralia</taxon>
        <taxon>Lophotrochozoa</taxon>
        <taxon>Mollusca</taxon>
        <taxon>Gastropoda</taxon>
        <taxon>Caenogastropoda</taxon>
        <taxon>Sorbeoconcha</taxon>
        <taxon>Cerithioidea</taxon>
        <taxon>Batillariidae</taxon>
        <taxon>Batillaria</taxon>
    </lineage>
</organism>
<dbReference type="EMBL" id="JACVVK020000012">
    <property type="protein sequence ID" value="KAK7505138.1"/>
    <property type="molecule type" value="Genomic_DNA"/>
</dbReference>
<dbReference type="InterPro" id="IPR002181">
    <property type="entry name" value="Fibrinogen_a/b/g_C_dom"/>
</dbReference>
<dbReference type="Proteomes" id="UP001519460">
    <property type="component" value="Unassembled WGS sequence"/>
</dbReference>
<dbReference type="InterPro" id="IPR036056">
    <property type="entry name" value="Fibrinogen-like_C"/>
</dbReference>
<feature type="chain" id="PRO_5044895816" description="Fibrinogen C-terminal domain-containing protein" evidence="2">
    <location>
        <begin position="24"/>
        <end position="432"/>
    </location>
</feature>
<comment type="caution">
    <text evidence="4">The sequence shown here is derived from an EMBL/GenBank/DDBJ whole genome shotgun (WGS) entry which is preliminary data.</text>
</comment>
<accession>A0ABD0M160</accession>
<keyword evidence="2" id="KW-0732">Signal</keyword>
<feature type="signal peptide" evidence="2">
    <location>
        <begin position="1"/>
        <end position="23"/>
    </location>
</feature>
<dbReference type="SUPFAM" id="SSF56496">
    <property type="entry name" value="Fibrinogen C-terminal domain-like"/>
    <property type="match status" value="1"/>
</dbReference>
<dbReference type="PROSITE" id="PS51406">
    <property type="entry name" value="FIBRINOGEN_C_2"/>
    <property type="match status" value="1"/>
</dbReference>
<dbReference type="InterPro" id="IPR014716">
    <property type="entry name" value="Fibrinogen_a/b/g_C_1"/>
</dbReference>
<dbReference type="AlphaFoldDB" id="A0ABD0M160"/>
<dbReference type="Gene3D" id="3.90.215.10">
    <property type="entry name" value="Gamma Fibrinogen, chain A, domain 1"/>
    <property type="match status" value="1"/>
</dbReference>
<dbReference type="PANTHER" id="PTHR19143">
    <property type="entry name" value="FIBRINOGEN/TENASCIN/ANGIOPOEITIN"/>
    <property type="match status" value="1"/>
</dbReference>
<feature type="domain" description="Fibrinogen C-terminal" evidence="3">
    <location>
        <begin position="182"/>
        <end position="395"/>
    </location>
</feature>
<evidence type="ECO:0000256" key="1">
    <source>
        <dbReference type="SAM" id="MobiDB-lite"/>
    </source>
</evidence>
<feature type="region of interest" description="Disordered" evidence="1">
    <location>
        <begin position="117"/>
        <end position="148"/>
    </location>
</feature>
<gene>
    <name evidence="4" type="ORF">BaRGS_00003708</name>
</gene>
<name>A0ABD0M160_9CAEN</name>
<evidence type="ECO:0000256" key="2">
    <source>
        <dbReference type="SAM" id="SignalP"/>
    </source>
</evidence>
<keyword evidence="5" id="KW-1185">Reference proteome</keyword>
<evidence type="ECO:0000259" key="3">
    <source>
        <dbReference type="PROSITE" id="PS51406"/>
    </source>
</evidence>
<dbReference type="InterPro" id="IPR050373">
    <property type="entry name" value="Fibrinogen_C-term_domain"/>
</dbReference>
<protein>
    <recommendedName>
        <fullName evidence="3">Fibrinogen C-terminal domain-containing protein</fullName>
    </recommendedName>
</protein>
<evidence type="ECO:0000313" key="5">
    <source>
        <dbReference type="Proteomes" id="UP001519460"/>
    </source>
</evidence>
<sequence>MAHSGKFAASVTLFISTLTATAASMTHGSVYGLCPRGYVYDGLQLEVLTGHSEVDCAARCSLLTGCVGANVCPTGRGDQVACTLIGHHNPARCGNLDAAGSPACVFMQKTTQQTAGSTTSGIAATDSTSAQELTTDSATTQAGTTTESTTEAVAEQTTELICLNGGTLNIDSCTCTPQYSGRTCHRRVRDCTEVYENGYTTSMYDGVYVIQPISAPTAFQVKCEFAWFLFQVACEFAWFLFRVKCEFAWFLFQVKCEFAYGIGVTYPIFRPSSSDFNKNWLELKSSFGDPNGWDYFIGLQNLHYLLSQGSYQNQVYFEYTDGGQTKRGSAYYDNFTIASEAEFYRLSYDTFSTDTSEPADDGFPASQPVLFSAVGQDTNGCAAANSAAGWYGADCSTKSGVFATTVVWPVYGVQKSVDELHFNIVRMSPFYE</sequence>
<dbReference type="Pfam" id="PF00147">
    <property type="entry name" value="Fibrinogen_C"/>
    <property type="match status" value="1"/>
</dbReference>